<evidence type="ECO:0008006" key="4">
    <source>
        <dbReference type="Google" id="ProtNLM"/>
    </source>
</evidence>
<dbReference type="InterPro" id="IPR014550">
    <property type="entry name" value="UCP028704_OpgC"/>
</dbReference>
<evidence type="ECO:0000313" key="3">
    <source>
        <dbReference type="Proteomes" id="UP000190675"/>
    </source>
</evidence>
<dbReference type="RefSeq" id="WP_079564277.1">
    <property type="nucleotide sequence ID" value="NZ_LT670818.1"/>
</dbReference>
<feature type="transmembrane region" description="Helical" evidence="1">
    <location>
        <begin position="57"/>
        <end position="81"/>
    </location>
</feature>
<reference evidence="2 3" key="1">
    <citation type="submission" date="2016-11" db="EMBL/GenBank/DDBJ databases">
        <authorList>
            <person name="Jaros S."/>
            <person name="Januszkiewicz K."/>
            <person name="Wedrychowicz H."/>
        </authorList>
    </citation>
    <scope>NUCLEOTIDE SEQUENCE [LARGE SCALE GENOMIC DNA]</scope>
    <source>
        <strain evidence="2 3">GAS242</strain>
    </source>
</reference>
<feature type="transmembrane region" description="Helical" evidence="1">
    <location>
        <begin position="93"/>
        <end position="112"/>
    </location>
</feature>
<feature type="transmembrane region" description="Helical" evidence="1">
    <location>
        <begin position="239"/>
        <end position="258"/>
    </location>
</feature>
<feature type="transmembrane region" description="Helical" evidence="1">
    <location>
        <begin position="178"/>
        <end position="197"/>
    </location>
</feature>
<gene>
    <name evidence="2" type="ORF">SAMN05444169_0340</name>
</gene>
<feature type="transmembrane region" description="Helical" evidence="1">
    <location>
        <begin position="322"/>
        <end position="341"/>
    </location>
</feature>
<evidence type="ECO:0000256" key="1">
    <source>
        <dbReference type="SAM" id="Phobius"/>
    </source>
</evidence>
<proteinExistence type="predicted"/>
<dbReference type="PANTHER" id="PTHR38592">
    <property type="entry name" value="BLL4819 PROTEIN"/>
    <property type="match status" value="1"/>
</dbReference>
<dbReference type="OrthoDB" id="9775975at2"/>
<feature type="transmembrane region" description="Helical" evidence="1">
    <location>
        <begin position="283"/>
        <end position="301"/>
    </location>
</feature>
<protein>
    <recommendedName>
        <fullName evidence="4">OpgC protein</fullName>
    </recommendedName>
</protein>
<dbReference type="Proteomes" id="UP000190675">
    <property type="component" value="Chromosome I"/>
</dbReference>
<feature type="transmembrane region" description="Helical" evidence="1">
    <location>
        <begin position="21"/>
        <end position="37"/>
    </location>
</feature>
<keyword evidence="1" id="KW-1133">Transmembrane helix</keyword>
<keyword evidence="1" id="KW-0812">Transmembrane</keyword>
<organism evidence="2 3">
    <name type="scientific">Bradyrhizobium erythrophlei</name>
    <dbReference type="NCBI Taxonomy" id="1437360"/>
    <lineage>
        <taxon>Bacteria</taxon>
        <taxon>Pseudomonadati</taxon>
        <taxon>Pseudomonadota</taxon>
        <taxon>Alphaproteobacteria</taxon>
        <taxon>Hyphomicrobiales</taxon>
        <taxon>Nitrobacteraceae</taxon>
        <taxon>Bradyrhizobium</taxon>
    </lineage>
</organism>
<dbReference type="PANTHER" id="PTHR38592:SF3">
    <property type="entry name" value="BLL4819 PROTEIN"/>
    <property type="match status" value="1"/>
</dbReference>
<dbReference type="EMBL" id="LT670818">
    <property type="protein sequence ID" value="SHG06457.1"/>
    <property type="molecule type" value="Genomic_DNA"/>
</dbReference>
<name>A0A1M5GS53_9BRAD</name>
<dbReference type="PIRSF" id="PIRSF028704">
    <property type="entry name" value="UPC028704"/>
    <property type="match status" value="1"/>
</dbReference>
<feature type="transmembrane region" description="Helical" evidence="1">
    <location>
        <begin position="347"/>
        <end position="368"/>
    </location>
</feature>
<dbReference type="AlphaFoldDB" id="A0A1M5GS53"/>
<sequence length="401" mass="45212">MVANQNAGSLSRAIERDLRLDLFRGIGLCMIFLDHIPHDVVAWLTLRNYGFSDAAEFFVFISGYLAGYIYGPIVGSGNFLAATKRLVMRAWQMYVAHILLFLVFTAQIARTARRFDNPMYKDELNVANFLQHPDVLIGQALTLRYKPVNLDVLPLYIALVLASPLILWCLMRRPNLTLAASVVLYIAARWFDLNLASYPPGTTWYFNPFAWQMMFVFAAWCGVGGFAKIEWVIRSRLALILALAWIAFAFVIVMTWHIPILDASIPKWMIKAIYPIDKTDLDMLRFTHFLALAVVVVRYLPRNWAALHSRWLRPLILCGQHSLPIFCLSVFLSFGAHWILMQYTRGVWEQLAVSAGGILIMIAVAWGLDRAAKVPVLFVETAEADGTGVAMEPAKAEPAVA</sequence>
<accession>A0A1M5GS53</accession>
<feature type="transmembrane region" description="Helical" evidence="1">
    <location>
        <begin position="153"/>
        <end position="171"/>
    </location>
</feature>
<evidence type="ECO:0000313" key="2">
    <source>
        <dbReference type="EMBL" id="SHG06457.1"/>
    </source>
</evidence>
<feature type="transmembrane region" description="Helical" evidence="1">
    <location>
        <begin position="209"/>
        <end position="227"/>
    </location>
</feature>
<keyword evidence="1" id="KW-0472">Membrane</keyword>
<dbReference type="Pfam" id="PF10129">
    <property type="entry name" value="OpgC_C"/>
    <property type="match status" value="1"/>
</dbReference>